<dbReference type="PROSITE" id="PS50013">
    <property type="entry name" value="CHROMO_2"/>
    <property type="match status" value="1"/>
</dbReference>
<proteinExistence type="predicted"/>
<feature type="region of interest" description="Disordered" evidence="9">
    <location>
        <begin position="1"/>
        <end position="38"/>
    </location>
</feature>
<evidence type="ECO:0000313" key="13">
    <source>
        <dbReference type="Proteomes" id="UP000092124"/>
    </source>
</evidence>
<dbReference type="GO" id="GO:0003682">
    <property type="term" value="F:chromatin binding"/>
    <property type="evidence" value="ECO:0007669"/>
    <property type="project" value="TreeGrafter"/>
</dbReference>
<keyword evidence="2" id="KW-0547">Nucleotide-binding</keyword>
<dbReference type="SMART" id="SM00298">
    <property type="entry name" value="CHROMO"/>
    <property type="match status" value="1"/>
</dbReference>
<keyword evidence="13" id="KW-1185">Reference proteome</keyword>
<comment type="caution">
    <text evidence="12">The sequence shown here is derived from an EMBL/GenBank/DDBJ whole genome shotgun (WGS) entry which is preliminary data.</text>
</comment>
<comment type="subcellular location">
    <subcellularLocation>
        <location evidence="1">Nucleus</location>
    </subcellularLocation>
</comment>
<evidence type="ECO:0000256" key="9">
    <source>
        <dbReference type="SAM" id="MobiDB-lite"/>
    </source>
</evidence>
<dbReference type="FunFam" id="3.40.50.10810:FF:000007">
    <property type="entry name" value="Chromodomain-helicase-DNA-binding protein 2 isoform 1"/>
    <property type="match status" value="1"/>
</dbReference>
<dbReference type="EMBL" id="LZPO01055078">
    <property type="protein sequence ID" value="OBS72751.1"/>
    <property type="molecule type" value="Genomic_DNA"/>
</dbReference>
<dbReference type="SUPFAM" id="SSF52540">
    <property type="entry name" value="P-loop containing nucleoside triphosphate hydrolases"/>
    <property type="match status" value="1"/>
</dbReference>
<feature type="compositionally biased region" description="Polar residues" evidence="9">
    <location>
        <begin position="11"/>
        <end position="20"/>
    </location>
</feature>
<dbReference type="GO" id="GO:0005634">
    <property type="term" value="C:nucleus"/>
    <property type="evidence" value="ECO:0007669"/>
    <property type="project" value="UniProtKB-SubCell"/>
</dbReference>
<dbReference type="GO" id="GO:0042393">
    <property type="term" value="F:histone binding"/>
    <property type="evidence" value="ECO:0007669"/>
    <property type="project" value="TreeGrafter"/>
</dbReference>
<feature type="domain" description="Helicase ATP-binding" evidence="11">
    <location>
        <begin position="213"/>
        <end position="383"/>
    </location>
</feature>
<dbReference type="InterPro" id="IPR016197">
    <property type="entry name" value="Chromo-like_dom_sf"/>
</dbReference>
<dbReference type="CDD" id="cd18666">
    <property type="entry name" value="CD1_tandem_CHD1-2_like"/>
    <property type="match status" value="1"/>
</dbReference>
<dbReference type="Pfam" id="PF00385">
    <property type="entry name" value="Chromo"/>
    <property type="match status" value="1"/>
</dbReference>
<feature type="domain" description="Chromo" evidence="10">
    <location>
        <begin position="21"/>
        <end position="90"/>
    </location>
</feature>
<evidence type="ECO:0000259" key="10">
    <source>
        <dbReference type="PROSITE" id="PS50013"/>
    </source>
</evidence>
<reference evidence="12 13" key="1">
    <citation type="submission" date="2016-06" db="EMBL/GenBank/DDBJ databases">
        <title>The Draft Genome Sequence and Annotation of the Desert Woodrat Neotoma lepida.</title>
        <authorList>
            <person name="Campbell M."/>
            <person name="Oakeson K.F."/>
            <person name="Yandell M."/>
            <person name="Halpert J.R."/>
            <person name="Dearing D."/>
        </authorList>
    </citation>
    <scope>NUCLEOTIDE SEQUENCE [LARGE SCALE GENOMIC DNA]</scope>
    <source>
        <strain evidence="12">417</strain>
        <tissue evidence="12">Liver</tissue>
    </source>
</reference>
<evidence type="ECO:0000256" key="4">
    <source>
        <dbReference type="ARBA" id="ARBA00022853"/>
    </source>
</evidence>
<dbReference type="GO" id="GO:0003677">
    <property type="term" value="F:DNA binding"/>
    <property type="evidence" value="ECO:0007669"/>
    <property type="project" value="TreeGrafter"/>
</dbReference>
<evidence type="ECO:0000256" key="6">
    <source>
        <dbReference type="ARBA" id="ARBA00023163"/>
    </source>
</evidence>
<organism evidence="12 13">
    <name type="scientific">Neotoma lepida</name>
    <name type="common">Desert woodrat</name>
    <dbReference type="NCBI Taxonomy" id="56216"/>
    <lineage>
        <taxon>Eukaryota</taxon>
        <taxon>Metazoa</taxon>
        <taxon>Chordata</taxon>
        <taxon>Craniata</taxon>
        <taxon>Vertebrata</taxon>
        <taxon>Euteleostomi</taxon>
        <taxon>Mammalia</taxon>
        <taxon>Eutheria</taxon>
        <taxon>Euarchontoglires</taxon>
        <taxon>Glires</taxon>
        <taxon>Rodentia</taxon>
        <taxon>Myomorpha</taxon>
        <taxon>Muroidea</taxon>
        <taxon>Cricetidae</taxon>
        <taxon>Neotominae</taxon>
        <taxon>Neotoma</taxon>
    </lineage>
</organism>
<dbReference type="PANTHER" id="PTHR45623:SF19">
    <property type="entry name" value="CHROMODOMAIN-HELICASE-DNA-BINDING PROTEIN 2"/>
    <property type="match status" value="1"/>
</dbReference>
<dbReference type="PROSITE" id="PS00598">
    <property type="entry name" value="CHROMO_1"/>
    <property type="match status" value="1"/>
</dbReference>
<dbReference type="Gene3D" id="3.40.50.10810">
    <property type="entry name" value="Tandem AAA-ATPase domain"/>
    <property type="match status" value="1"/>
</dbReference>
<evidence type="ECO:0000256" key="7">
    <source>
        <dbReference type="ARBA" id="ARBA00023242"/>
    </source>
</evidence>
<evidence type="ECO:0000256" key="1">
    <source>
        <dbReference type="ARBA" id="ARBA00004123"/>
    </source>
</evidence>
<evidence type="ECO:0000259" key="11">
    <source>
        <dbReference type="PROSITE" id="PS51192"/>
    </source>
</evidence>
<dbReference type="InterPro" id="IPR023780">
    <property type="entry name" value="Chromo_domain"/>
</dbReference>
<protein>
    <submittedName>
        <fullName evidence="12">Uncharacterized protein</fullName>
    </submittedName>
</protein>
<keyword evidence="5" id="KW-0805">Transcription regulation</keyword>
<dbReference type="AlphaFoldDB" id="A0A1A6H315"/>
<dbReference type="Pfam" id="PF00176">
    <property type="entry name" value="SNF2-rel_dom"/>
    <property type="match status" value="1"/>
</dbReference>
<keyword evidence="6" id="KW-0804">Transcription</keyword>
<dbReference type="SMART" id="SM00487">
    <property type="entry name" value="DEXDc"/>
    <property type="match status" value="1"/>
</dbReference>
<dbReference type="PANTHER" id="PTHR45623">
    <property type="entry name" value="CHROMODOMAIN-HELICASE-DNA-BINDING PROTEIN 3-RELATED-RELATED"/>
    <property type="match status" value="1"/>
</dbReference>
<comment type="catalytic activity">
    <reaction evidence="8">
        <text>ATP + H2O = ADP + phosphate + H(+)</text>
        <dbReference type="Rhea" id="RHEA:13065"/>
        <dbReference type="ChEBI" id="CHEBI:15377"/>
        <dbReference type="ChEBI" id="CHEBI:15378"/>
        <dbReference type="ChEBI" id="CHEBI:30616"/>
        <dbReference type="ChEBI" id="CHEBI:43474"/>
        <dbReference type="ChEBI" id="CHEBI:456216"/>
    </reaction>
</comment>
<dbReference type="GO" id="GO:0016887">
    <property type="term" value="F:ATP hydrolysis activity"/>
    <property type="evidence" value="ECO:0007669"/>
    <property type="project" value="TreeGrafter"/>
</dbReference>
<gene>
    <name evidence="12" type="ORF">A6R68_12675</name>
</gene>
<dbReference type="GO" id="GO:0034728">
    <property type="term" value="P:nucleosome organization"/>
    <property type="evidence" value="ECO:0007669"/>
    <property type="project" value="TreeGrafter"/>
</dbReference>
<accession>A0A1A6H315</accession>
<keyword evidence="4" id="KW-0156">Chromatin regulator</keyword>
<dbReference type="InterPro" id="IPR027417">
    <property type="entry name" value="P-loop_NTPase"/>
</dbReference>
<dbReference type="OrthoDB" id="5857104at2759"/>
<dbReference type="Proteomes" id="UP000092124">
    <property type="component" value="Unassembled WGS sequence"/>
</dbReference>
<evidence type="ECO:0000256" key="3">
    <source>
        <dbReference type="ARBA" id="ARBA00022840"/>
    </source>
</evidence>
<dbReference type="SUPFAM" id="SSF54160">
    <property type="entry name" value="Chromo domain-like"/>
    <property type="match status" value="1"/>
</dbReference>
<dbReference type="InterPro" id="IPR000330">
    <property type="entry name" value="SNF2_N"/>
</dbReference>
<sequence length="384" mass="44087">MTGEGIDEQQDNTTGASTTVYAVEANGDPSGDFDTEREEGETQYLIKWKGWSYIHSTWESEDSLQQQKVKGLKKLENFKKKEDEIKQWLGKVSPEDVEYFNCQQELASELNKQYQIVERVIAVKTSKSTLGQTDFPVEVHVNDIKLLSVKATCDCCSHKCGGEASQNRREVEVTAPALKQRPRFVALKKQPAYLGGENLELRDYQLEGLNWLAHSWCKSNSVILADEMGLGKTIQTISFLSYLFHQHQLYGPFLIVVPLSTLTSWQREFEIWAPEINVVVYIGDLMSRNTIREYEWIHSQTKRLKFNALITTYEILLKDKTVLGSINWAFLGVDEAHRLKNDDSLLYKTLIDFKSSHRLLITGTPLQNSLKELWSLLHFIMPEK</sequence>
<name>A0A1A6H315_NEOLE</name>
<dbReference type="InterPro" id="IPR038718">
    <property type="entry name" value="SNF2-like_sf"/>
</dbReference>
<dbReference type="GO" id="GO:0005524">
    <property type="term" value="F:ATP binding"/>
    <property type="evidence" value="ECO:0007669"/>
    <property type="project" value="UniProtKB-KW"/>
</dbReference>
<evidence type="ECO:0000313" key="12">
    <source>
        <dbReference type="EMBL" id="OBS72751.1"/>
    </source>
</evidence>
<evidence type="ECO:0000256" key="5">
    <source>
        <dbReference type="ARBA" id="ARBA00023015"/>
    </source>
</evidence>
<dbReference type="STRING" id="56216.A0A1A6H315"/>
<dbReference type="PROSITE" id="PS51192">
    <property type="entry name" value="HELICASE_ATP_BIND_1"/>
    <property type="match status" value="1"/>
</dbReference>
<dbReference type="InterPro" id="IPR000953">
    <property type="entry name" value="Chromo/chromo_shadow_dom"/>
</dbReference>
<evidence type="ECO:0000256" key="2">
    <source>
        <dbReference type="ARBA" id="ARBA00022741"/>
    </source>
</evidence>
<evidence type="ECO:0000256" key="8">
    <source>
        <dbReference type="ARBA" id="ARBA00049360"/>
    </source>
</evidence>
<dbReference type="GO" id="GO:0140658">
    <property type="term" value="F:ATP-dependent chromatin remodeler activity"/>
    <property type="evidence" value="ECO:0007669"/>
    <property type="project" value="TreeGrafter"/>
</dbReference>
<keyword evidence="3" id="KW-0067">ATP-binding</keyword>
<dbReference type="InterPro" id="IPR023779">
    <property type="entry name" value="Chromodomain_CS"/>
</dbReference>
<dbReference type="GO" id="GO:0000785">
    <property type="term" value="C:chromatin"/>
    <property type="evidence" value="ECO:0007669"/>
    <property type="project" value="TreeGrafter"/>
</dbReference>
<dbReference type="InterPro" id="IPR014001">
    <property type="entry name" value="Helicase_ATP-bd"/>
</dbReference>
<keyword evidence="7" id="KW-0539">Nucleus</keyword>
<feature type="compositionally biased region" description="Acidic residues" evidence="9">
    <location>
        <begin position="1"/>
        <end position="10"/>
    </location>
</feature>
<dbReference type="Gene3D" id="2.40.50.40">
    <property type="match status" value="1"/>
</dbReference>